<reference evidence="10" key="1">
    <citation type="submission" date="2017-02" db="EMBL/GenBank/DDBJ databases">
        <authorList>
            <person name="Varghese N."/>
            <person name="Submissions S."/>
        </authorList>
    </citation>
    <scope>NUCLEOTIDE SEQUENCE [LARGE SCALE GENOMIC DNA]</scope>
    <source>
        <strain evidence="10">ATCC 35199</strain>
    </source>
</reference>
<evidence type="ECO:0000256" key="4">
    <source>
        <dbReference type="ARBA" id="ARBA00022692"/>
    </source>
</evidence>
<keyword evidence="6 7" id="KW-0472">Membrane</keyword>
<evidence type="ECO:0000256" key="1">
    <source>
        <dbReference type="ARBA" id="ARBA00004651"/>
    </source>
</evidence>
<evidence type="ECO:0000256" key="3">
    <source>
        <dbReference type="ARBA" id="ARBA00022475"/>
    </source>
</evidence>
<gene>
    <name evidence="9" type="ORF">SAMN02745120_1815</name>
</gene>
<dbReference type="AlphaFoldDB" id="A0A1T5BS84"/>
<keyword evidence="2 7" id="KW-0813">Transport</keyword>
<dbReference type="InterPro" id="IPR045621">
    <property type="entry name" value="BPD_transp_1_N"/>
</dbReference>
<dbReference type="GO" id="GO:0005886">
    <property type="term" value="C:plasma membrane"/>
    <property type="evidence" value="ECO:0007669"/>
    <property type="project" value="UniProtKB-SubCell"/>
</dbReference>
<keyword evidence="4 7" id="KW-0812">Transmembrane</keyword>
<evidence type="ECO:0000313" key="10">
    <source>
        <dbReference type="Proteomes" id="UP000243406"/>
    </source>
</evidence>
<evidence type="ECO:0000313" key="9">
    <source>
        <dbReference type="EMBL" id="SKB49700.1"/>
    </source>
</evidence>
<dbReference type="SUPFAM" id="SSF161098">
    <property type="entry name" value="MetI-like"/>
    <property type="match status" value="1"/>
</dbReference>
<dbReference type="Gene3D" id="1.10.3720.10">
    <property type="entry name" value="MetI-like"/>
    <property type="match status" value="1"/>
</dbReference>
<dbReference type="CDD" id="cd06261">
    <property type="entry name" value="TM_PBP2"/>
    <property type="match status" value="1"/>
</dbReference>
<dbReference type="Pfam" id="PF00528">
    <property type="entry name" value="BPD_transp_1"/>
    <property type="match status" value="1"/>
</dbReference>
<keyword evidence="3" id="KW-1003">Cell membrane</keyword>
<dbReference type="InterPro" id="IPR035906">
    <property type="entry name" value="MetI-like_sf"/>
</dbReference>
<feature type="transmembrane region" description="Helical" evidence="7">
    <location>
        <begin position="172"/>
        <end position="191"/>
    </location>
</feature>
<protein>
    <submittedName>
        <fullName evidence="9">Oligopeptide transport system permease protein</fullName>
    </submittedName>
</protein>
<keyword evidence="10" id="KW-1185">Reference proteome</keyword>
<dbReference type="EMBL" id="FUYN01000003">
    <property type="protein sequence ID" value="SKB49700.1"/>
    <property type="molecule type" value="Genomic_DNA"/>
</dbReference>
<accession>A0A1T5BS84</accession>
<dbReference type="PANTHER" id="PTHR30465">
    <property type="entry name" value="INNER MEMBRANE ABC TRANSPORTER"/>
    <property type="match status" value="1"/>
</dbReference>
<evidence type="ECO:0000256" key="5">
    <source>
        <dbReference type="ARBA" id="ARBA00022989"/>
    </source>
</evidence>
<dbReference type="InterPro" id="IPR000515">
    <property type="entry name" value="MetI-like"/>
</dbReference>
<feature type="transmembrane region" description="Helical" evidence="7">
    <location>
        <begin position="12"/>
        <end position="30"/>
    </location>
</feature>
<comment type="similarity">
    <text evidence="7">Belongs to the binding-protein-dependent transport system permease family.</text>
</comment>
<evidence type="ECO:0000259" key="8">
    <source>
        <dbReference type="PROSITE" id="PS50928"/>
    </source>
</evidence>
<dbReference type="RefSeq" id="WP_079589638.1">
    <property type="nucleotide sequence ID" value="NZ_DAMBHZ010000013.1"/>
</dbReference>
<evidence type="ECO:0000256" key="2">
    <source>
        <dbReference type="ARBA" id="ARBA00022448"/>
    </source>
</evidence>
<feature type="transmembrane region" description="Helical" evidence="7">
    <location>
        <begin position="272"/>
        <end position="298"/>
    </location>
</feature>
<dbReference type="PROSITE" id="PS50928">
    <property type="entry name" value="ABC_TM1"/>
    <property type="match status" value="1"/>
</dbReference>
<dbReference type="PANTHER" id="PTHR30465:SF93">
    <property type="entry name" value="OLIGOPEPTIDE TRANSPORT SYSTEM PERMEASE PROTEIN OPPB"/>
    <property type="match status" value="1"/>
</dbReference>
<name>A0A1T5BS84_9FIRM</name>
<dbReference type="Proteomes" id="UP000243406">
    <property type="component" value="Unassembled WGS sequence"/>
</dbReference>
<dbReference type="GO" id="GO:0055085">
    <property type="term" value="P:transmembrane transport"/>
    <property type="evidence" value="ECO:0007669"/>
    <property type="project" value="InterPro"/>
</dbReference>
<feature type="transmembrane region" description="Helical" evidence="7">
    <location>
        <begin position="130"/>
        <end position="152"/>
    </location>
</feature>
<dbReference type="OrthoDB" id="9773221at2"/>
<keyword evidence="5 7" id="KW-1133">Transmembrane helix</keyword>
<feature type="transmembrane region" description="Helical" evidence="7">
    <location>
        <begin position="96"/>
        <end position="118"/>
    </location>
</feature>
<sequence>MGRYVLKRIGSMVITLFVITTFTFIMMHLVPGGPFTSEKKLPPEIERALAEKYNLNDPISTQYFDYLKGVAQGDLGPSFKYKGRDVSGMIGDYFPVSAQLGGIAIAVILLIGVPIGVISALKQGTWLDSFVMLFAILGVTIPSFVLAALMIYVFGVKLKVLPTSRWASPKHMVMPVFALAAYSVAFIARLTRSSMLEVIQQDYIRTARAKGLSEGVVVFKHALKNALIPIVTYIGPMAAGILTGSFVIEKIFAIPGMGRMFVESISNRDYTVIMGVTIFYAAILVVMVFIVDLVYGVIDPRIKIDED</sequence>
<comment type="subcellular location">
    <subcellularLocation>
        <location evidence="1 7">Cell membrane</location>
        <topology evidence="1 7">Multi-pass membrane protein</topology>
    </subcellularLocation>
</comment>
<feature type="transmembrane region" description="Helical" evidence="7">
    <location>
        <begin position="230"/>
        <end position="252"/>
    </location>
</feature>
<dbReference type="Pfam" id="PF19300">
    <property type="entry name" value="BPD_transp_1_N"/>
    <property type="match status" value="1"/>
</dbReference>
<evidence type="ECO:0000256" key="6">
    <source>
        <dbReference type="ARBA" id="ARBA00023136"/>
    </source>
</evidence>
<evidence type="ECO:0000256" key="7">
    <source>
        <dbReference type="RuleBase" id="RU363032"/>
    </source>
</evidence>
<proteinExistence type="inferred from homology"/>
<feature type="domain" description="ABC transmembrane type-1" evidence="8">
    <location>
        <begin position="94"/>
        <end position="295"/>
    </location>
</feature>
<organism evidence="9 10">
    <name type="scientific">Acetoanaerobium noterae</name>
    <dbReference type="NCBI Taxonomy" id="745369"/>
    <lineage>
        <taxon>Bacteria</taxon>
        <taxon>Bacillati</taxon>
        <taxon>Bacillota</taxon>
        <taxon>Clostridia</taxon>
        <taxon>Peptostreptococcales</taxon>
        <taxon>Filifactoraceae</taxon>
        <taxon>Acetoanaerobium</taxon>
    </lineage>
</organism>